<dbReference type="PANTHER" id="PTHR35201">
    <property type="entry name" value="TERPENE SYNTHASE"/>
    <property type="match status" value="1"/>
</dbReference>
<protein>
    <recommendedName>
        <fullName evidence="4">Terpene synthase</fullName>
    </recommendedName>
</protein>
<dbReference type="OrthoDB" id="2861623at2759"/>
<dbReference type="GO" id="GO:0010333">
    <property type="term" value="F:terpene synthase activity"/>
    <property type="evidence" value="ECO:0007669"/>
    <property type="project" value="InterPro"/>
</dbReference>
<dbReference type="Proteomes" id="UP000076078">
    <property type="component" value="Unassembled WGS sequence"/>
</dbReference>
<dbReference type="SUPFAM" id="SSF48576">
    <property type="entry name" value="Terpenoid synthases"/>
    <property type="match status" value="3"/>
</dbReference>
<dbReference type="STRING" id="361077.A0A151ZH06"/>
<evidence type="ECO:0000313" key="3">
    <source>
        <dbReference type="Proteomes" id="UP000076078"/>
    </source>
</evidence>
<dbReference type="InterPro" id="IPR008949">
    <property type="entry name" value="Isoprenoid_synthase_dom_sf"/>
</dbReference>
<reference evidence="2 3" key="1">
    <citation type="submission" date="2015-12" db="EMBL/GenBank/DDBJ databases">
        <title>Dictyostelia acquired genes for synthesis and detection of signals that induce cell-type specialization by lateral gene transfer from prokaryotes.</title>
        <authorList>
            <person name="Gloeckner G."/>
            <person name="Schaap P."/>
        </authorList>
    </citation>
    <scope>NUCLEOTIDE SEQUENCE [LARGE SCALE GENOMIC DNA]</scope>
    <source>
        <strain evidence="2 3">TK</strain>
    </source>
</reference>
<comment type="similarity">
    <text evidence="1">Belongs to the terpene synthase family.</text>
</comment>
<proteinExistence type="inferred from homology"/>
<evidence type="ECO:0000256" key="1">
    <source>
        <dbReference type="ARBA" id="ARBA00006333"/>
    </source>
</evidence>
<sequence length="873" mass="101910">MWKSELYKNQEFIIPKLKCPFKSQLNPYYDKIIEKHREWIENIDFFQSKEISKYYNKSNASLLSGYAYGLCNEQIFTLLIKLTDWFIIVDDLLLEDQKVDIEYLNSLFDKESKKHDKFGIVLWEILNSLYNLCDKESIDNILHSLIEWSYVALNSQNLYSKSLDDLTIEDYCVSRRIDVGCIFVFYCSMAPFEPISKEIKESVEFQNVLNWFVTLNILINDIISLKKELNSPILGNYIKIKTLQSNSLQDSINYTHKYLESNYQNLTEHFDLLKIKFTNNLVIPVIIKSMKVITSGNIQACIQMKQTMEFNNLPKISCPFNSKLNLSFANIINKHNIWIIESNLFDSKEKSLEYIQSNTSVLCGYVFGNCSESEFKLYLKLMDWAIIIDDTLLEDKKVSKEYISSLIDPLSTRHDQFGKILWEILNEIYLISPKESFENLIKSLSEWLYNTLNLKSSSIFTIQEYLAIRKIDIATELILMCSMTTYKSLPMEIVKSKEYIETLDTFNYLYVLINDTYSYKKEIKSKSCFNYIIVNSFENNISIAESMNKTADEINENFNKLNQSLSILICKFSKQEPILITKLVENIKIIISGALTAKHNQWILNSNLLNSDEKSKKFILTNSSLLGSYLFGNVNNVQDFKRSLKIIDWGIILDDFLLENKIIDIEYLNNLFNPNFENHDRIGKCLWEILKQFYSNNPKESVDIMVNSLYQFSKVSLEFQFNEKPLSTITINDYFQSRLIDSGYQCVLDGSMTPYKPLSLEIKQSLEYQEIINEYLGVNSLINDIVSFRSEMKSNRLGNYIKIKAIQCGSIQEALNFTADYIHNQFPKLEFQFEKLLNKFPNEPLVPIIIDNIKTITSGNLCSSLQMARYQQY</sequence>
<dbReference type="AlphaFoldDB" id="A0A151ZH06"/>
<gene>
    <name evidence="2" type="ORF">DLAC_05826</name>
</gene>
<dbReference type="PANTHER" id="PTHR35201:SF4">
    <property type="entry name" value="BETA-PINACENE SYNTHASE-RELATED"/>
    <property type="match status" value="1"/>
</dbReference>
<keyword evidence="3" id="KW-1185">Reference proteome</keyword>
<organism evidence="2 3">
    <name type="scientific">Tieghemostelium lacteum</name>
    <name type="common">Slime mold</name>
    <name type="synonym">Dictyostelium lacteum</name>
    <dbReference type="NCBI Taxonomy" id="361077"/>
    <lineage>
        <taxon>Eukaryota</taxon>
        <taxon>Amoebozoa</taxon>
        <taxon>Evosea</taxon>
        <taxon>Eumycetozoa</taxon>
        <taxon>Dictyostelia</taxon>
        <taxon>Dictyosteliales</taxon>
        <taxon>Raperosteliaceae</taxon>
        <taxon>Tieghemostelium</taxon>
    </lineage>
</organism>
<dbReference type="EMBL" id="LODT01000028">
    <property type="protein sequence ID" value="KYQ93189.1"/>
    <property type="molecule type" value="Genomic_DNA"/>
</dbReference>
<dbReference type="InParanoid" id="A0A151ZH06"/>
<dbReference type="Pfam" id="PF19086">
    <property type="entry name" value="Terpene_syn_C_2"/>
    <property type="match status" value="3"/>
</dbReference>
<dbReference type="Gene3D" id="1.10.600.10">
    <property type="entry name" value="Farnesyl Diphosphate Synthase"/>
    <property type="match status" value="3"/>
</dbReference>
<dbReference type="GO" id="GO:0046246">
    <property type="term" value="P:terpene biosynthetic process"/>
    <property type="evidence" value="ECO:0007669"/>
    <property type="project" value="UniProtKB-ARBA"/>
</dbReference>
<accession>A0A151ZH06</accession>
<name>A0A151ZH06_TIELA</name>
<comment type="caution">
    <text evidence="2">The sequence shown here is derived from an EMBL/GenBank/DDBJ whole genome shotgun (WGS) entry which is preliminary data.</text>
</comment>
<dbReference type="InterPro" id="IPR034686">
    <property type="entry name" value="Terpene_cyclase-like_2"/>
</dbReference>
<evidence type="ECO:0000313" key="2">
    <source>
        <dbReference type="EMBL" id="KYQ93189.1"/>
    </source>
</evidence>
<evidence type="ECO:0008006" key="4">
    <source>
        <dbReference type="Google" id="ProtNLM"/>
    </source>
</evidence>